<organism evidence="8 9">
    <name type="scientific">Canna indica</name>
    <name type="common">Indian-shot</name>
    <dbReference type="NCBI Taxonomy" id="4628"/>
    <lineage>
        <taxon>Eukaryota</taxon>
        <taxon>Viridiplantae</taxon>
        <taxon>Streptophyta</taxon>
        <taxon>Embryophyta</taxon>
        <taxon>Tracheophyta</taxon>
        <taxon>Spermatophyta</taxon>
        <taxon>Magnoliopsida</taxon>
        <taxon>Liliopsida</taxon>
        <taxon>Zingiberales</taxon>
        <taxon>Cannaceae</taxon>
        <taxon>Canna</taxon>
    </lineage>
</organism>
<evidence type="ECO:0000256" key="1">
    <source>
        <dbReference type="ARBA" id="ARBA00004123"/>
    </source>
</evidence>
<feature type="region of interest" description="Disordered" evidence="6">
    <location>
        <begin position="525"/>
        <end position="552"/>
    </location>
</feature>
<feature type="domain" description="BHLH" evidence="7">
    <location>
        <begin position="349"/>
        <end position="398"/>
    </location>
</feature>
<dbReference type="Pfam" id="PF00010">
    <property type="entry name" value="HLH"/>
    <property type="match status" value="1"/>
</dbReference>
<dbReference type="SMART" id="SM00353">
    <property type="entry name" value="HLH"/>
    <property type="match status" value="1"/>
</dbReference>
<dbReference type="SUPFAM" id="SSF47459">
    <property type="entry name" value="HLH, helix-loop-helix DNA-binding domain"/>
    <property type="match status" value="1"/>
</dbReference>
<proteinExistence type="inferred from homology"/>
<sequence>MNQYVPDWTMEHDSGCLTNLLPIASQKKPMGLDNELVELLWRNGHVVMQSQTHRRTPGSITELKQSHQKPDQVHKYEPSLGNSSNVIQEPDAASWFQYPLDDSFEKEFCSEFFPEIATADAVVSDKFSKDFNLAEEDRFFKLGSANDSGNAFAASAPKQTAHLRPQENTMPPPRSNFVASTPQSSCLDNGGVHNFSHFSKVAKVDLGSSSCQLGHKGSVSSSKVGAAESSMMTVGSSTCGSNQIQAHTDLTNTLSNDAAGIIAGLKEDNGMRLPAERMQSKAHEGTVTSSSGGSGCSYGRSGQQNGSNQSHKRKARDVEDSSCQSEEAEYDSIEEKKPAQRSVSKRRSRAAEVHNLSERRRRDRINEKMKALQELIPHCNKTDKASMLDEAIEYLKSLQLQVQMMWMGSGMASMMFPSVQQYISGMGMGMGHASMPALHSTVQLPRVPFVNQSVAPASSANQTSIFPSPALNAMNFPNQMQNMPLPESYARYLSMHMMQPHQVMMQPHQASSFCTYGSHMVQQNQSAMAPNSSLTPNAGGPPCANMEHNKSG</sequence>
<dbReference type="InterPro" id="IPR036638">
    <property type="entry name" value="HLH_DNA-bd_sf"/>
</dbReference>
<evidence type="ECO:0000256" key="5">
    <source>
        <dbReference type="ARBA" id="ARBA00023242"/>
    </source>
</evidence>
<evidence type="ECO:0000259" key="7">
    <source>
        <dbReference type="PROSITE" id="PS50888"/>
    </source>
</evidence>
<dbReference type="PANTHER" id="PTHR46807:SF7">
    <property type="entry name" value="BHLH DOMAIN-CONTAINING PROTEIN"/>
    <property type="match status" value="1"/>
</dbReference>
<dbReference type="GO" id="GO:0046983">
    <property type="term" value="F:protein dimerization activity"/>
    <property type="evidence" value="ECO:0007669"/>
    <property type="project" value="InterPro"/>
</dbReference>
<feature type="region of interest" description="Disordered" evidence="6">
    <location>
        <begin position="277"/>
        <end position="360"/>
    </location>
</feature>
<protein>
    <submittedName>
        <fullName evidence="8">Transcription factor PIF4-like</fullName>
    </submittedName>
</protein>
<reference evidence="8 9" key="1">
    <citation type="submission" date="2023-10" db="EMBL/GenBank/DDBJ databases">
        <title>Chromosome-scale genome assembly provides insights into flower coloration mechanisms of Canna indica.</title>
        <authorList>
            <person name="Li C."/>
        </authorList>
    </citation>
    <scope>NUCLEOTIDE SEQUENCE [LARGE SCALE GENOMIC DNA]</scope>
    <source>
        <tissue evidence="8">Flower</tissue>
    </source>
</reference>
<keyword evidence="4" id="KW-0804">Transcription</keyword>
<name>A0AAQ3Q8F7_9LILI</name>
<feature type="compositionally biased region" description="Basic and acidic residues" evidence="6">
    <location>
        <begin position="349"/>
        <end position="360"/>
    </location>
</feature>
<dbReference type="InterPro" id="IPR044273">
    <property type="entry name" value="PIF3-like"/>
</dbReference>
<keyword evidence="9" id="KW-1185">Reference proteome</keyword>
<comment type="subcellular location">
    <subcellularLocation>
        <location evidence="1">Nucleus</location>
    </subcellularLocation>
</comment>
<gene>
    <name evidence="8" type="ORF">Cni_G08246</name>
</gene>
<evidence type="ECO:0000256" key="3">
    <source>
        <dbReference type="ARBA" id="ARBA00023015"/>
    </source>
</evidence>
<evidence type="ECO:0000313" key="8">
    <source>
        <dbReference type="EMBL" id="WOK99534.1"/>
    </source>
</evidence>
<feature type="compositionally biased region" description="Polar residues" evidence="6">
    <location>
        <begin position="525"/>
        <end position="536"/>
    </location>
</feature>
<dbReference type="PANTHER" id="PTHR46807">
    <property type="entry name" value="TRANSCRIPTION FACTOR PIF3"/>
    <property type="match status" value="1"/>
</dbReference>
<comment type="similarity">
    <text evidence="2">Belongs to the bHLH protein family.</text>
</comment>
<evidence type="ECO:0000256" key="2">
    <source>
        <dbReference type="ARBA" id="ARBA00005510"/>
    </source>
</evidence>
<dbReference type="EMBL" id="CP136891">
    <property type="protein sequence ID" value="WOK99534.1"/>
    <property type="molecule type" value="Genomic_DNA"/>
</dbReference>
<dbReference type="FunFam" id="4.10.280.10:FF:000004">
    <property type="entry name" value="Basic helix-loop-helix transcription factor"/>
    <property type="match status" value="1"/>
</dbReference>
<feature type="region of interest" description="Disordered" evidence="6">
    <location>
        <begin position="50"/>
        <end position="83"/>
    </location>
</feature>
<evidence type="ECO:0000313" key="9">
    <source>
        <dbReference type="Proteomes" id="UP001327560"/>
    </source>
</evidence>
<keyword evidence="3" id="KW-0805">Transcription regulation</keyword>
<dbReference type="GO" id="GO:0005634">
    <property type="term" value="C:nucleus"/>
    <property type="evidence" value="ECO:0007669"/>
    <property type="project" value="UniProtKB-SubCell"/>
</dbReference>
<feature type="compositionally biased region" description="Basic and acidic residues" evidence="6">
    <location>
        <begin position="64"/>
        <end position="77"/>
    </location>
</feature>
<dbReference type="AlphaFoldDB" id="A0AAQ3Q8F7"/>
<evidence type="ECO:0000256" key="6">
    <source>
        <dbReference type="SAM" id="MobiDB-lite"/>
    </source>
</evidence>
<evidence type="ECO:0000256" key="4">
    <source>
        <dbReference type="ARBA" id="ARBA00023163"/>
    </source>
</evidence>
<dbReference type="Gene3D" id="4.10.280.10">
    <property type="entry name" value="Helix-loop-helix DNA-binding domain"/>
    <property type="match status" value="1"/>
</dbReference>
<keyword evidence="5" id="KW-0539">Nucleus</keyword>
<dbReference type="Proteomes" id="UP001327560">
    <property type="component" value="Chromosome 2"/>
</dbReference>
<dbReference type="InterPro" id="IPR011598">
    <property type="entry name" value="bHLH_dom"/>
</dbReference>
<dbReference type="PROSITE" id="PS50888">
    <property type="entry name" value="BHLH"/>
    <property type="match status" value="1"/>
</dbReference>
<accession>A0AAQ3Q8F7</accession>
<dbReference type="CDD" id="cd11445">
    <property type="entry name" value="bHLH_AtPIF_like"/>
    <property type="match status" value="1"/>
</dbReference>
<dbReference type="InterPro" id="IPR047265">
    <property type="entry name" value="PIF1-like_bHLH"/>
</dbReference>
<dbReference type="GO" id="GO:0003700">
    <property type="term" value="F:DNA-binding transcription factor activity"/>
    <property type="evidence" value="ECO:0007669"/>
    <property type="project" value="InterPro"/>
</dbReference>